<dbReference type="EMBL" id="JACAZI010000016">
    <property type="protein sequence ID" value="KAF7343287.1"/>
    <property type="molecule type" value="Genomic_DNA"/>
</dbReference>
<dbReference type="CDD" id="cd21037">
    <property type="entry name" value="MLKL_NTD"/>
    <property type="match status" value="1"/>
</dbReference>
<gene>
    <name evidence="2" type="ORF">MVEN_01760800</name>
</gene>
<keyword evidence="3" id="KW-1185">Reference proteome</keyword>
<dbReference type="AlphaFoldDB" id="A0A8H7CPB0"/>
<protein>
    <submittedName>
        <fullName evidence="2">Uncharacterized protein</fullName>
    </submittedName>
</protein>
<proteinExistence type="predicted"/>
<comment type="caution">
    <text evidence="2">The sequence shown here is derived from an EMBL/GenBank/DDBJ whole genome shotgun (WGS) entry which is preliminary data.</text>
</comment>
<dbReference type="Proteomes" id="UP000620124">
    <property type="component" value="Unassembled WGS sequence"/>
</dbReference>
<dbReference type="OrthoDB" id="3266391at2759"/>
<dbReference type="Gene3D" id="1.20.930.20">
    <property type="entry name" value="Adaptor protein Cbl, N-terminal domain"/>
    <property type="match status" value="1"/>
</dbReference>
<sequence>MRLPFPSQGRKPSSPTVKLKSGSSHSTRSPVPDVVSTAFLALKESADAFPPLKSAVSGVLVVRDIAQRAKSSKSDARDIARRTEEILNVIADAVPDPSIIPMPMLQSIERFTVLLDEISRSMEAIALSGSVSRLVHLNRNEHVLRNIKARLDDAYRDFLAAAILRAEIEQTQTRIVVQQTQAQLSVLGTELAGQQAQTHNCVVKLSSVTNTVVCYSCMAIFLASP</sequence>
<feature type="compositionally biased region" description="Polar residues" evidence="1">
    <location>
        <begin position="10"/>
        <end position="29"/>
    </location>
</feature>
<feature type="region of interest" description="Disordered" evidence="1">
    <location>
        <begin position="1"/>
        <end position="31"/>
    </location>
</feature>
<accession>A0A8H7CPB0</accession>
<reference evidence="2" key="1">
    <citation type="submission" date="2020-05" db="EMBL/GenBank/DDBJ databases">
        <title>Mycena genomes resolve the evolution of fungal bioluminescence.</title>
        <authorList>
            <person name="Tsai I.J."/>
        </authorList>
    </citation>
    <scope>NUCLEOTIDE SEQUENCE</scope>
    <source>
        <strain evidence="2">CCC161011</strain>
    </source>
</reference>
<organism evidence="2 3">
    <name type="scientific">Mycena venus</name>
    <dbReference type="NCBI Taxonomy" id="2733690"/>
    <lineage>
        <taxon>Eukaryota</taxon>
        <taxon>Fungi</taxon>
        <taxon>Dikarya</taxon>
        <taxon>Basidiomycota</taxon>
        <taxon>Agaricomycotina</taxon>
        <taxon>Agaricomycetes</taxon>
        <taxon>Agaricomycetidae</taxon>
        <taxon>Agaricales</taxon>
        <taxon>Marasmiineae</taxon>
        <taxon>Mycenaceae</taxon>
        <taxon>Mycena</taxon>
    </lineage>
</organism>
<evidence type="ECO:0000313" key="2">
    <source>
        <dbReference type="EMBL" id="KAF7343287.1"/>
    </source>
</evidence>
<evidence type="ECO:0000313" key="3">
    <source>
        <dbReference type="Proteomes" id="UP000620124"/>
    </source>
</evidence>
<dbReference type="GO" id="GO:0007166">
    <property type="term" value="P:cell surface receptor signaling pathway"/>
    <property type="evidence" value="ECO:0007669"/>
    <property type="project" value="InterPro"/>
</dbReference>
<name>A0A8H7CPB0_9AGAR</name>
<dbReference type="InterPro" id="IPR059179">
    <property type="entry name" value="MLKL-like_MCAfunc"/>
</dbReference>
<evidence type="ECO:0000256" key="1">
    <source>
        <dbReference type="SAM" id="MobiDB-lite"/>
    </source>
</evidence>
<dbReference type="InterPro" id="IPR036537">
    <property type="entry name" value="Adaptor_Cbl_N_dom_sf"/>
</dbReference>